<dbReference type="Proteomes" id="UP001177260">
    <property type="component" value="Unassembled WGS sequence"/>
</dbReference>
<organism evidence="1 2">
    <name type="scientific">Aspergillus melleus</name>
    <dbReference type="NCBI Taxonomy" id="138277"/>
    <lineage>
        <taxon>Eukaryota</taxon>
        <taxon>Fungi</taxon>
        <taxon>Dikarya</taxon>
        <taxon>Ascomycota</taxon>
        <taxon>Pezizomycotina</taxon>
        <taxon>Eurotiomycetes</taxon>
        <taxon>Eurotiomycetidae</taxon>
        <taxon>Eurotiales</taxon>
        <taxon>Aspergillaceae</taxon>
        <taxon>Aspergillus</taxon>
        <taxon>Aspergillus subgen. Circumdati</taxon>
    </lineage>
</organism>
<proteinExistence type="predicted"/>
<evidence type="ECO:0000313" key="1">
    <source>
        <dbReference type="EMBL" id="KAK1144819.1"/>
    </source>
</evidence>
<sequence>MKEESHSIKKHYPLNSEKMLPFLIENWIPILLLILAYKNLPFVWLIRFLRTLTTRLLISPIHNHHLHPTHLFLPAIHRTRSPASECDYNIHKSNSTYFTDLDISRGNLSLLLFSQGLSFRPSHHHAVMILSGVQCVFRREIKPYQGYEVWSRVMSWDEKWVYIVSHFVERGPGGRFRRGRCWSSVDFYQTQDI</sequence>
<gene>
    <name evidence="1" type="ORF">N8T08_004831</name>
</gene>
<protein>
    <submittedName>
        <fullName evidence="1">Uncharacterized protein</fullName>
    </submittedName>
</protein>
<comment type="caution">
    <text evidence="1">The sequence shown here is derived from an EMBL/GenBank/DDBJ whole genome shotgun (WGS) entry which is preliminary data.</text>
</comment>
<name>A0ACC3B3R3_9EURO</name>
<keyword evidence="2" id="KW-1185">Reference proteome</keyword>
<accession>A0ACC3B3R3</accession>
<dbReference type="EMBL" id="JAOPJF010000028">
    <property type="protein sequence ID" value="KAK1144819.1"/>
    <property type="molecule type" value="Genomic_DNA"/>
</dbReference>
<reference evidence="1 2" key="1">
    <citation type="journal article" date="2023" name="ACS Omega">
        <title>Identification of the Neoaspergillic Acid Biosynthesis Gene Cluster by Establishing an In Vitro CRISPR-Ribonucleoprotein Genetic System in Aspergillus melleus.</title>
        <authorList>
            <person name="Yuan B."/>
            <person name="Grau M.F."/>
            <person name="Murata R.M."/>
            <person name="Torok T."/>
            <person name="Venkateswaran K."/>
            <person name="Stajich J.E."/>
            <person name="Wang C.C.C."/>
        </authorList>
    </citation>
    <scope>NUCLEOTIDE SEQUENCE [LARGE SCALE GENOMIC DNA]</scope>
    <source>
        <strain evidence="1 2">IMV 1140</strain>
    </source>
</reference>
<evidence type="ECO:0000313" key="2">
    <source>
        <dbReference type="Proteomes" id="UP001177260"/>
    </source>
</evidence>